<protein>
    <submittedName>
        <fullName evidence="1">Uncharacterized protein</fullName>
    </submittedName>
</protein>
<proteinExistence type="predicted"/>
<reference evidence="1" key="1">
    <citation type="journal article" date="2014" name="Front. Microbiol.">
        <title>High frequency of phylogenetically diverse reductive dehalogenase-homologous genes in deep subseafloor sedimentary metagenomes.</title>
        <authorList>
            <person name="Kawai M."/>
            <person name="Futagami T."/>
            <person name="Toyoda A."/>
            <person name="Takaki Y."/>
            <person name="Nishi S."/>
            <person name="Hori S."/>
            <person name="Arai W."/>
            <person name="Tsubouchi T."/>
            <person name="Morono Y."/>
            <person name="Uchiyama I."/>
            <person name="Ito T."/>
            <person name="Fujiyama A."/>
            <person name="Inagaki F."/>
            <person name="Takami H."/>
        </authorList>
    </citation>
    <scope>NUCLEOTIDE SEQUENCE</scope>
    <source>
        <strain evidence="1">Expedition CK06-06</strain>
    </source>
</reference>
<comment type="caution">
    <text evidence="1">The sequence shown here is derived from an EMBL/GenBank/DDBJ whole genome shotgun (WGS) entry which is preliminary data.</text>
</comment>
<sequence>MLEVRYNTDTKGLTGRCGDEKQFDNLDRGRPEEAIVILDIPIPSKPIEALLF</sequence>
<gene>
    <name evidence="1" type="ORF">S12H4_31047</name>
</gene>
<accession>X1SPC5</accession>
<feature type="non-terminal residue" evidence="1">
    <location>
        <position position="52"/>
    </location>
</feature>
<name>X1SPC5_9ZZZZ</name>
<dbReference type="AlphaFoldDB" id="X1SPC5"/>
<organism evidence="1">
    <name type="scientific">marine sediment metagenome</name>
    <dbReference type="NCBI Taxonomy" id="412755"/>
    <lineage>
        <taxon>unclassified sequences</taxon>
        <taxon>metagenomes</taxon>
        <taxon>ecological metagenomes</taxon>
    </lineage>
</organism>
<dbReference type="EMBL" id="BARW01018084">
    <property type="protein sequence ID" value="GAI94798.1"/>
    <property type="molecule type" value="Genomic_DNA"/>
</dbReference>
<evidence type="ECO:0000313" key="1">
    <source>
        <dbReference type="EMBL" id="GAI94798.1"/>
    </source>
</evidence>